<keyword evidence="2" id="KW-0378">Hydrolase</keyword>
<dbReference type="RefSeq" id="WP_159765217.1">
    <property type="nucleotide sequence ID" value="NZ_WUUT01000007.1"/>
</dbReference>
<keyword evidence="3" id="KW-1185">Reference proteome</keyword>
<dbReference type="Gene3D" id="3.40.720.10">
    <property type="entry name" value="Alkaline Phosphatase, subunit A"/>
    <property type="match status" value="1"/>
</dbReference>
<evidence type="ECO:0000259" key="1">
    <source>
        <dbReference type="Pfam" id="PF00884"/>
    </source>
</evidence>
<dbReference type="InterPro" id="IPR052701">
    <property type="entry name" value="GAG_Ulvan_Degrading_Sulfatases"/>
</dbReference>
<dbReference type="InterPro" id="IPR000917">
    <property type="entry name" value="Sulfatase_N"/>
</dbReference>
<dbReference type="OrthoDB" id="102174at2157"/>
<proteinExistence type="predicted"/>
<comment type="caution">
    <text evidence="2">The sequence shown here is derived from an EMBL/GenBank/DDBJ whole genome shotgun (WGS) entry which is preliminary data.</text>
</comment>
<keyword evidence="2" id="KW-0808">Transferase</keyword>
<evidence type="ECO:0000313" key="2">
    <source>
        <dbReference type="EMBL" id="MXR53003.1"/>
    </source>
</evidence>
<dbReference type="GO" id="GO:0016787">
    <property type="term" value="F:hydrolase activity"/>
    <property type="evidence" value="ECO:0007669"/>
    <property type="project" value="UniProtKB-KW"/>
</dbReference>
<dbReference type="AlphaFoldDB" id="A0A6B0TBJ2"/>
<gene>
    <name evidence="2" type="ORF">GRX03_15495</name>
</gene>
<dbReference type="InterPro" id="IPR017850">
    <property type="entry name" value="Alkaline_phosphatase_core_sf"/>
</dbReference>
<feature type="domain" description="Sulfatase N-terminal" evidence="1">
    <location>
        <begin position="5"/>
        <end position="350"/>
    </location>
</feature>
<name>A0A6B0TBJ2_9EURY</name>
<protein>
    <submittedName>
        <fullName evidence="2">Sulfatase-like hydrolase/transferase</fullName>
    </submittedName>
</protein>
<reference evidence="2 3" key="1">
    <citation type="submission" date="2019-12" db="EMBL/GenBank/DDBJ databases">
        <title>Isolation and characterization of three novel carbon monoxide-oxidizing members of Halobacteria from salione crusts and soils.</title>
        <authorList>
            <person name="Myers M.R."/>
            <person name="King G.M."/>
        </authorList>
    </citation>
    <scope>NUCLEOTIDE SEQUENCE [LARGE SCALE GENOMIC DNA]</scope>
    <source>
        <strain evidence="2 3">WSH3</strain>
    </source>
</reference>
<dbReference type="PANTHER" id="PTHR43751">
    <property type="entry name" value="SULFATASE"/>
    <property type="match status" value="1"/>
</dbReference>
<dbReference type="CDD" id="cd16148">
    <property type="entry name" value="sulfatase_like"/>
    <property type="match status" value="1"/>
</dbReference>
<dbReference type="PANTHER" id="PTHR43751:SF3">
    <property type="entry name" value="SULFATASE N-TERMINAL DOMAIN-CONTAINING PROTEIN"/>
    <property type="match status" value="1"/>
</dbReference>
<organism evidence="2 3">
    <name type="scientific">Halovenus carboxidivorans</name>
    <dbReference type="NCBI Taxonomy" id="2692199"/>
    <lineage>
        <taxon>Archaea</taxon>
        <taxon>Methanobacteriati</taxon>
        <taxon>Methanobacteriota</taxon>
        <taxon>Stenosarchaea group</taxon>
        <taxon>Halobacteria</taxon>
        <taxon>Halobacteriales</taxon>
        <taxon>Haloarculaceae</taxon>
        <taxon>Halovenus</taxon>
    </lineage>
</organism>
<dbReference type="EMBL" id="WUUT01000007">
    <property type="protein sequence ID" value="MXR53003.1"/>
    <property type="molecule type" value="Genomic_DNA"/>
</dbReference>
<dbReference type="GO" id="GO:0016740">
    <property type="term" value="F:transferase activity"/>
    <property type="evidence" value="ECO:0007669"/>
    <property type="project" value="UniProtKB-KW"/>
</dbReference>
<sequence length="474" mass="52780">MTARPNVLWISLESVRADHTSLHGYDRDTTPNLDRISRRPDATVLDPVVSGSMWTPASTASMLTGTHMSTHQLGADGKCERKLLPSVETLPERLSEQGYRTGLFTPTYYIGPETGLDRGFDHVDDLSIRQEDFFGYDAATRDRIVSALRCVRGRPTTDIATLKEEITRGKNYLLERRFDRWGHDGSTAPFFAYAHVPSPHHPYNPVTKFRDVFTDEIGMSAAEAAELSESVYTGTDGIRRRMARGLDLSDSEWEAITALYDAEIRYADSTAGELISTAASLSRRPLVIVVTGDHGDLFGELGLIGHNLVLHDGLTHVPGLVVGIDDVVDDSETVTQHIDLTRTVGAVTGVPTEEFEGRDIRSAQRPYAISQRGVAHLDEYTKHDERFDTSRFFEAPFTAVRTPDWKYLENDERAVLHDLPDERTDVLDGHPAVADELSGYIDAEGIDWGAEERAESVEFSEQARDQLRDLGYLA</sequence>
<evidence type="ECO:0000313" key="3">
    <source>
        <dbReference type="Proteomes" id="UP000466535"/>
    </source>
</evidence>
<accession>A0A6B0TBJ2</accession>
<dbReference type="Proteomes" id="UP000466535">
    <property type="component" value="Unassembled WGS sequence"/>
</dbReference>
<dbReference type="SUPFAM" id="SSF53649">
    <property type="entry name" value="Alkaline phosphatase-like"/>
    <property type="match status" value="1"/>
</dbReference>
<dbReference type="Pfam" id="PF00884">
    <property type="entry name" value="Sulfatase"/>
    <property type="match status" value="1"/>
</dbReference>